<evidence type="ECO:0000256" key="16">
    <source>
        <dbReference type="RuleBase" id="RU362067"/>
    </source>
</evidence>
<dbReference type="GO" id="GO:0005576">
    <property type="term" value="C:extracellular region"/>
    <property type="evidence" value="ECO:0007669"/>
    <property type="project" value="UniProtKB-SubCell"/>
</dbReference>
<dbReference type="InterPro" id="IPR036188">
    <property type="entry name" value="FAD/NAD-bd_sf"/>
</dbReference>
<dbReference type="FunFam" id="1.10.405.10:FF:000004">
    <property type="entry name" value="Amine oxidase"/>
    <property type="match status" value="1"/>
</dbReference>
<keyword evidence="9 16" id="KW-0560">Oxidoreductase</keyword>
<keyword evidence="8 16" id="KW-0274">FAD</keyword>
<name>A0A7N4PVT2_SARHA</name>
<feature type="chain" id="PRO_5029529901" description="Amine oxidase" evidence="17">
    <location>
        <begin position="21"/>
        <end position="528"/>
    </location>
</feature>
<evidence type="ECO:0000256" key="4">
    <source>
        <dbReference type="ARBA" id="ARBA00022525"/>
    </source>
</evidence>
<dbReference type="GO" id="GO:0090729">
    <property type="term" value="F:toxin activity"/>
    <property type="evidence" value="ECO:0007669"/>
    <property type="project" value="UniProtKB-KW"/>
</dbReference>
<keyword evidence="6 16" id="KW-0285">Flavoprotein</keyword>
<evidence type="ECO:0000256" key="1">
    <source>
        <dbReference type="ARBA" id="ARBA00001974"/>
    </source>
</evidence>
<feature type="domain" description="Amine oxidase" evidence="18">
    <location>
        <begin position="60"/>
        <end position="501"/>
    </location>
</feature>
<comment type="similarity">
    <text evidence="3">Belongs to the flavin monoamine oxidase family. FIG1 subfamily.</text>
</comment>
<dbReference type="SUPFAM" id="SSF51905">
    <property type="entry name" value="FAD/NAD(P)-binding domain"/>
    <property type="match status" value="1"/>
</dbReference>
<evidence type="ECO:0000259" key="18">
    <source>
        <dbReference type="Pfam" id="PF01593"/>
    </source>
</evidence>
<evidence type="ECO:0000256" key="7">
    <source>
        <dbReference type="ARBA" id="ARBA00022656"/>
    </source>
</evidence>
<sequence length="528" mass="59064">MKMWGILTFAFILAISSCHGYFDILQCFQDPEYEAILKTAQEGLGTSASKKHILVVGAGMSGLVAAKTLQDAGHKVTVLEANHKIGGRVTTFRSPNNDWYIDLGPMRLPSNHRLVRFYVEKLGLKMNTFIPSNNNTWYYIKGQRHRTSDVLANPDILGYSVKPEESGKMPSTLFKEAIAKVMEKLRHHNCSHLFSTYDSFSTKAYLLKEGQLSRGAVQMIGDIMNEDAGYYKSLLQSLRNEITYFQIDSFDEITGGFDQLPNALYHTLKPGTVSLRTTVEKVEMVGPQVKITYQRERPSSGQSIITGDFAIISSSAKATRLIQFEPPLSLAKQKALRSVHYTSATKVALAFKERFWERDGIKGGSSITDLPTRFIYYPSHNFSGNISVLLASYTVGDDSTFFLGMKYNKLVDLVLGDLATIHQRSKKELQDLCEASVVKHWYLDPFTLGAYPEFTPYQFVDYSKILFEPEGNIHFAGEHTSLLHGWIDTAIKSGIQVARRIQAAIDAAADTDTDVSLDEGSTFFQGNQ</sequence>
<keyword evidence="12" id="KW-0325">Glycoprotein</keyword>
<comment type="cofactor">
    <cofactor evidence="1 16">
        <name>FAD</name>
        <dbReference type="ChEBI" id="CHEBI:57692"/>
    </cofactor>
</comment>
<gene>
    <name evidence="19" type="primary">LOC100917854</name>
</gene>
<evidence type="ECO:0000256" key="3">
    <source>
        <dbReference type="ARBA" id="ARBA00005465"/>
    </source>
</evidence>
<dbReference type="Gene3D" id="1.10.405.10">
    <property type="entry name" value="Guanine Nucleotide Dissociation Inhibitor, domain 1"/>
    <property type="match status" value="1"/>
</dbReference>
<dbReference type="GeneTree" id="ENSGT00940000160928"/>
<dbReference type="GeneID" id="100917854"/>
<dbReference type="GO" id="GO:0042742">
    <property type="term" value="P:defense response to bacterium"/>
    <property type="evidence" value="ECO:0007669"/>
    <property type="project" value="UniProtKB-KW"/>
</dbReference>
<dbReference type="PANTHER" id="PTHR10742:SF355">
    <property type="entry name" value="AMINE OXIDASE"/>
    <property type="match status" value="1"/>
</dbReference>
<feature type="binding site" evidence="15">
    <location>
        <position position="478"/>
    </location>
    <ligand>
        <name>FAD</name>
        <dbReference type="ChEBI" id="CHEBI:57692"/>
    </ligand>
</feature>
<feature type="binding site" evidence="15">
    <location>
        <begin position="80"/>
        <end position="81"/>
    </location>
    <ligand>
        <name>FAD</name>
        <dbReference type="ChEBI" id="CHEBI:57692"/>
    </ligand>
</feature>
<evidence type="ECO:0000256" key="8">
    <source>
        <dbReference type="ARBA" id="ARBA00022827"/>
    </source>
</evidence>
<accession>A0A7N4PVT2</accession>
<evidence type="ECO:0000256" key="13">
    <source>
        <dbReference type="ARBA" id="ARBA00023240"/>
    </source>
</evidence>
<dbReference type="GO" id="GO:0009063">
    <property type="term" value="P:amino acid catabolic process"/>
    <property type="evidence" value="ECO:0007669"/>
    <property type="project" value="TreeGrafter"/>
</dbReference>
<keyword evidence="11" id="KW-1015">Disulfide bond</keyword>
<dbReference type="InterPro" id="IPR002937">
    <property type="entry name" value="Amino_oxidase"/>
</dbReference>
<dbReference type="OrthoDB" id="5046242at2759"/>
<keyword evidence="13" id="KW-1199">Hemostasis impairing toxin</keyword>
<proteinExistence type="inferred from homology"/>
<dbReference type="AlphaFoldDB" id="A0A7N4PVT2"/>
<evidence type="ECO:0000313" key="19">
    <source>
        <dbReference type="Ensembl" id="ENSSHAP00000043288.1"/>
    </source>
</evidence>
<dbReference type="InterPro" id="IPR050281">
    <property type="entry name" value="Flavin_monoamine_oxidase"/>
</dbReference>
<dbReference type="RefSeq" id="XP_003766701.2">
    <property type="nucleotide sequence ID" value="XM_003766653.2"/>
</dbReference>
<dbReference type="Proteomes" id="UP000007648">
    <property type="component" value="Unassembled WGS sequence"/>
</dbReference>
<dbReference type="PROSITE" id="PS51257">
    <property type="entry name" value="PROKAR_LIPOPROTEIN"/>
    <property type="match status" value="1"/>
</dbReference>
<feature type="binding site" evidence="15">
    <location>
        <begin position="104"/>
        <end position="107"/>
    </location>
    <ligand>
        <name>FAD</name>
        <dbReference type="ChEBI" id="CHEBI:57692"/>
    </ligand>
</feature>
<dbReference type="InterPro" id="IPR001613">
    <property type="entry name" value="Flavin_amine_oxidase"/>
</dbReference>
<dbReference type="InParanoid" id="A0A7N4PVT2"/>
<evidence type="ECO:0000256" key="6">
    <source>
        <dbReference type="ARBA" id="ARBA00022630"/>
    </source>
</evidence>
<feature type="binding site" evidence="15">
    <location>
        <position position="61"/>
    </location>
    <ligand>
        <name>FAD</name>
        <dbReference type="ChEBI" id="CHEBI:57692"/>
    </ligand>
</feature>
<evidence type="ECO:0000256" key="9">
    <source>
        <dbReference type="ARBA" id="ARBA00023002"/>
    </source>
</evidence>
<dbReference type="GO" id="GO:0001716">
    <property type="term" value="F:L-amino-acid oxidase activity"/>
    <property type="evidence" value="ECO:0007669"/>
    <property type="project" value="UniProtKB-EC"/>
</dbReference>
<evidence type="ECO:0000256" key="14">
    <source>
        <dbReference type="ARBA" id="ARBA00047637"/>
    </source>
</evidence>
<keyword evidence="10" id="KW-0044">Antibiotic</keyword>
<keyword evidence="7" id="KW-0800">Toxin</keyword>
<dbReference type="KEGG" id="shr:100917854"/>
<evidence type="ECO:0000256" key="15">
    <source>
        <dbReference type="PIRSR" id="PIRSR601613-1"/>
    </source>
</evidence>
<evidence type="ECO:0000313" key="20">
    <source>
        <dbReference type="Proteomes" id="UP000007648"/>
    </source>
</evidence>
<dbReference type="EC" id="1.4.3.-" evidence="16"/>
<keyword evidence="17" id="KW-0732">Signal</keyword>
<feature type="binding site" evidence="15">
    <location>
        <position position="279"/>
    </location>
    <ligand>
        <name>FAD</name>
        <dbReference type="ChEBI" id="CHEBI:57692"/>
    </ligand>
</feature>
<organism evidence="19 20">
    <name type="scientific">Sarcophilus harrisii</name>
    <name type="common">Tasmanian devil</name>
    <name type="synonym">Sarcophilus laniarius</name>
    <dbReference type="NCBI Taxonomy" id="9305"/>
    <lineage>
        <taxon>Eukaryota</taxon>
        <taxon>Metazoa</taxon>
        <taxon>Chordata</taxon>
        <taxon>Craniata</taxon>
        <taxon>Vertebrata</taxon>
        <taxon>Euteleostomi</taxon>
        <taxon>Mammalia</taxon>
        <taxon>Metatheria</taxon>
        <taxon>Dasyuromorphia</taxon>
        <taxon>Dasyuridae</taxon>
        <taxon>Sarcophilus</taxon>
    </lineage>
</organism>
<reference evidence="19" key="3">
    <citation type="submission" date="2025-09" db="UniProtKB">
        <authorList>
            <consortium name="Ensembl"/>
        </authorList>
    </citation>
    <scope>IDENTIFICATION</scope>
</reference>
<comment type="subcellular location">
    <subcellularLocation>
        <location evidence="2">Secreted</location>
    </subcellularLocation>
</comment>
<keyword evidence="20" id="KW-1185">Reference proteome</keyword>
<reference evidence="19" key="2">
    <citation type="submission" date="2025-08" db="UniProtKB">
        <authorList>
            <consortium name="Ensembl"/>
        </authorList>
    </citation>
    <scope>IDENTIFICATION</scope>
</reference>
<dbReference type="FunFam" id="3.50.50.60:FF:000450">
    <property type="entry name" value="Amine oxidase"/>
    <property type="match status" value="1"/>
</dbReference>
<dbReference type="Gene3D" id="3.50.50.60">
    <property type="entry name" value="FAD/NAD(P)-binding domain"/>
    <property type="match status" value="1"/>
</dbReference>
<keyword evidence="4" id="KW-0964">Secreted</keyword>
<feature type="signal peptide" evidence="17">
    <location>
        <begin position="1"/>
        <end position="20"/>
    </location>
</feature>
<dbReference type="Pfam" id="PF01593">
    <property type="entry name" value="Amino_oxidase"/>
    <property type="match status" value="1"/>
</dbReference>
<dbReference type="PRINTS" id="PR00757">
    <property type="entry name" value="AMINEOXDASEF"/>
</dbReference>
<feature type="binding site" evidence="15">
    <location>
        <position position="107"/>
    </location>
    <ligand>
        <name>substrate</name>
    </ligand>
</feature>
<protein>
    <recommendedName>
        <fullName evidence="16">Amine oxidase</fullName>
        <ecNumber evidence="16">1.4.3.-</ecNumber>
    </recommendedName>
</protein>
<dbReference type="SUPFAM" id="SSF54373">
    <property type="entry name" value="FAD-linked reductases, C-terminal domain"/>
    <property type="match status" value="1"/>
</dbReference>
<evidence type="ECO:0000256" key="11">
    <source>
        <dbReference type="ARBA" id="ARBA00023157"/>
    </source>
</evidence>
<dbReference type="Ensembl" id="ENSSHAT00000031352.1">
    <property type="protein sequence ID" value="ENSSHAP00000043288.1"/>
    <property type="gene ID" value="ENSSHAG00000024511.1"/>
</dbReference>
<keyword evidence="5" id="KW-0929">Antimicrobial</keyword>
<reference evidence="19 20" key="1">
    <citation type="journal article" date="2011" name="Proc. Natl. Acad. Sci. U.S.A.">
        <title>Genetic diversity and population structure of the endangered marsupial Sarcophilus harrisii (Tasmanian devil).</title>
        <authorList>
            <person name="Miller W."/>
            <person name="Hayes V.M."/>
            <person name="Ratan A."/>
            <person name="Petersen D.C."/>
            <person name="Wittekindt N.E."/>
            <person name="Miller J."/>
            <person name="Walenz B."/>
            <person name="Knight J."/>
            <person name="Qi J."/>
            <person name="Zhao F."/>
            <person name="Wang Q."/>
            <person name="Bedoya-Reina O.C."/>
            <person name="Katiyar N."/>
            <person name="Tomsho L.P."/>
            <person name="Kasson L.M."/>
            <person name="Hardie R.A."/>
            <person name="Woodbridge P."/>
            <person name="Tindall E.A."/>
            <person name="Bertelsen M.F."/>
            <person name="Dixon D."/>
            <person name="Pyecroft S."/>
            <person name="Helgen K.M."/>
            <person name="Lesk A.M."/>
            <person name="Pringle T.H."/>
            <person name="Patterson N."/>
            <person name="Zhang Y."/>
            <person name="Kreiss A."/>
            <person name="Woods G.M."/>
            <person name="Jones M.E."/>
            <person name="Schuster S.C."/>
        </authorList>
    </citation>
    <scope>NUCLEOTIDE SEQUENCE [LARGE SCALE GENOMIC DNA]</scope>
</reference>
<dbReference type="PANTHER" id="PTHR10742">
    <property type="entry name" value="FLAVIN MONOAMINE OXIDASE"/>
    <property type="match status" value="1"/>
</dbReference>
<evidence type="ECO:0000256" key="2">
    <source>
        <dbReference type="ARBA" id="ARBA00004613"/>
    </source>
</evidence>
<evidence type="ECO:0000256" key="5">
    <source>
        <dbReference type="ARBA" id="ARBA00022529"/>
    </source>
</evidence>
<evidence type="ECO:0000256" key="17">
    <source>
        <dbReference type="SAM" id="SignalP"/>
    </source>
</evidence>
<dbReference type="Gene3D" id="3.90.660.10">
    <property type="match status" value="1"/>
</dbReference>
<evidence type="ECO:0000256" key="12">
    <source>
        <dbReference type="ARBA" id="ARBA00023180"/>
    </source>
</evidence>
<evidence type="ECO:0000256" key="10">
    <source>
        <dbReference type="ARBA" id="ARBA00023022"/>
    </source>
</evidence>
<comment type="catalytic activity">
    <reaction evidence="14">
        <text>an L-alpha-amino acid + O2 + H2O = a 2-oxocarboxylate + H2O2 + NH4(+)</text>
        <dbReference type="Rhea" id="RHEA:13781"/>
        <dbReference type="ChEBI" id="CHEBI:15377"/>
        <dbReference type="ChEBI" id="CHEBI:15379"/>
        <dbReference type="ChEBI" id="CHEBI:16240"/>
        <dbReference type="ChEBI" id="CHEBI:28938"/>
        <dbReference type="ChEBI" id="CHEBI:35179"/>
        <dbReference type="ChEBI" id="CHEBI:59869"/>
        <dbReference type="EC" id="1.4.3.2"/>
    </reaction>
</comment>